<dbReference type="RefSeq" id="WP_015753205.1">
    <property type="nucleotide sequence ID" value="NC_013222.1"/>
</dbReference>
<dbReference type="KEGG" id="rbi:RB2501_06100"/>
<keyword evidence="2" id="KW-1185">Reference proteome</keyword>
<gene>
    <name evidence="1" type="ordered locus">RB2501_06100</name>
</gene>
<dbReference type="HOGENOM" id="CLU_3172689_0_0_10"/>
<protein>
    <submittedName>
        <fullName evidence="1">Uncharacterized protein</fullName>
    </submittedName>
</protein>
<organism evidence="1 2">
    <name type="scientific">Robiginitalea biformata (strain ATCC BAA-864 / DSM 15991 / KCTC 12146 / HTCC2501)</name>
    <dbReference type="NCBI Taxonomy" id="313596"/>
    <lineage>
        <taxon>Bacteria</taxon>
        <taxon>Pseudomonadati</taxon>
        <taxon>Bacteroidota</taxon>
        <taxon>Flavobacteriia</taxon>
        <taxon>Flavobacteriales</taxon>
        <taxon>Flavobacteriaceae</taxon>
        <taxon>Robiginitalea</taxon>
    </lineage>
</organism>
<dbReference type="EMBL" id="CP001712">
    <property type="protein sequence ID" value="EAR16448.1"/>
    <property type="molecule type" value="Genomic_DNA"/>
</dbReference>
<reference evidence="1 2" key="1">
    <citation type="journal article" date="2009" name="J. Bacteriol.">
        <title>Complete genome sequence of Robiginitalea biformata HTCC2501.</title>
        <authorList>
            <person name="Oh H.M."/>
            <person name="Giovannoni S.J."/>
            <person name="Lee K."/>
            <person name="Ferriera S."/>
            <person name="Johnson J."/>
            <person name="Cho J.C."/>
        </authorList>
    </citation>
    <scope>NUCLEOTIDE SEQUENCE [LARGE SCALE GENOMIC DNA]</scope>
    <source>
        <strain evidence="2">ATCC BAA-864 / HTCC2501 / KCTC 12146</strain>
    </source>
</reference>
<proteinExistence type="predicted"/>
<evidence type="ECO:0000313" key="2">
    <source>
        <dbReference type="Proteomes" id="UP000009049"/>
    </source>
</evidence>
<dbReference type="Proteomes" id="UP000009049">
    <property type="component" value="Chromosome"/>
</dbReference>
<name>A4CHP0_ROBBH</name>
<sequence>MKKENFNPTQLADMHSDGVHFDYRKNAGRFFDQRLQDARQIAIQSRI</sequence>
<dbReference type="AlphaFoldDB" id="A4CHP0"/>
<evidence type="ECO:0000313" key="1">
    <source>
        <dbReference type="EMBL" id="EAR16448.1"/>
    </source>
</evidence>
<accession>A4CHP0</accession>